<dbReference type="Proteomes" id="UP000256690">
    <property type="component" value="Unassembled WGS sequence"/>
</dbReference>
<sequence>MREVPKRPTVNSIREWLGASITLHATEWEQTRDLLANIIYDGDFIGQNFKKESVVGSLKAAIYGRLDEFPSPLRNVYRAATDDDKDKLNEALYQLAILGKRTSKRTEDKKLARNSQLPQKALRHRGGLSTRVVSVENRVDGAYHGAISLRDLGRGEVSTAVKPQDFDHGKFTEWIKDQCHYDSARHRLFYISAHGDVIEPRSLQGWITGLDREAPLFIIDWKADHIASDATPTTTYPTYSSTRPSASGKRGYSEVCPGTTSRRKRGQMEAISGPSDLHDRDERSWVDVDHESIDASDLSNYDTHAFGWNSEAAQSNNSSPRGEPSLIDKPSLMNE</sequence>
<organism evidence="2 3">
    <name type="scientific">Aspergillus mulundensis</name>
    <dbReference type="NCBI Taxonomy" id="1810919"/>
    <lineage>
        <taxon>Eukaryota</taxon>
        <taxon>Fungi</taxon>
        <taxon>Dikarya</taxon>
        <taxon>Ascomycota</taxon>
        <taxon>Pezizomycotina</taxon>
        <taxon>Eurotiomycetes</taxon>
        <taxon>Eurotiomycetidae</taxon>
        <taxon>Eurotiales</taxon>
        <taxon>Aspergillaceae</taxon>
        <taxon>Aspergillus</taxon>
        <taxon>Aspergillus subgen. Nidulantes</taxon>
    </lineage>
</organism>
<keyword evidence="3" id="KW-1185">Reference proteome</keyword>
<feature type="region of interest" description="Disordered" evidence="1">
    <location>
        <begin position="230"/>
        <end position="283"/>
    </location>
</feature>
<reference evidence="2 3" key="1">
    <citation type="journal article" date="2018" name="IMA Fungus">
        <title>IMA Genome-F 9: Draft genome sequence of Annulohypoxylon stygium, Aspergillus mulundensis, Berkeleyomyces basicola (syn. Thielaviopsis basicola), Ceratocystis smalleyi, two Cercospora beticola strains, Coleophoma cylindrospora, Fusarium fracticaudum, Phialophora cf. hyalina, and Morchella septimelata.</title>
        <authorList>
            <person name="Wingfield B.D."/>
            <person name="Bills G.F."/>
            <person name="Dong Y."/>
            <person name="Huang W."/>
            <person name="Nel W.J."/>
            <person name="Swalarsk-Parry B.S."/>
            <person name="Vaghefi N."/>
            <person name="Wilken P.M."/>
            <person name="An Z."/>
            <person name="de Beer Z.W."/>
            <person name="De Vos L."/>
            <person name="Chen L."/>
            <person name="Duong T.A."/>
            <person name="Gao Y."/>
            <person name="Hammerbacher A."/>
            <person name="Kikkert J.R."/>
            <person name="Li Y."/>
            <person name="Li H."/>
            <person name="Li K."/>
            <person name="Li Q."/>
            <person name="Liu X."/>
            <person name="Ma X."/>
            <person name="Naidoo K."/>
            <person name="Pethybridge S.J."/>
            <person name="Sun J."/>
            <person name="Steenkamp E.T."/>
            <person name="van der Nest M.A."/>
            <person name="van Wyk S."/>
            <person name="Wingfield M.J."/>
            <person name="Xiong C."/>
            <person name="Yue Q."/>
            <person name="Zhang X."/>
        </authorList>
    </citation>
    <scope>NUCLEOTIDE SEQUENCE [LARGE SCALE GENOMIC DNA]</scope>
    <source>
        <strain evidence="2 3">DSM 5745</strain>
    </source>
</reference>
<comment type="caution">
    <text evidence="2">The sequence shown here is derived from an EMBL/GenBank/DDBJ whole genome shotgun (WGS) entry which is preliminary data.</text>
</comment>
<evidence type="ECO:0000256" key="1">
    <source>
        <dbReference type="SAM" id="MobiDB-lite"/>
    </source>
</evidence>
<gene>
    <name evidence="2" type="ORF">DSM5745_08243</name>
</gene>
<accession>A0A3D8R9K5</accession>
<dbReference type="GeneID" id="38118613"/>
<proteinExistence type="predicted"/>
<evidence type="ECO:0000313" key="3">
    <source>
        <dbReference type="Proteomes" id="UP000256690"/>
    </source>
</evidence>
<dbReference type="RefSeq" id="XP_026601263.1">
    <property type="nucleotide sequence ID" value="XM_026750259.1"/>
</dbReference>
<dbReference type="EMBL" id="PVWQ01000010">
    <property type="protein sequence ID" value="RDW70732.1"/>
    <property type="molecule type" value="Genomic_DNA"/>
</dbReference>
<feature type="compositionally biased region" description="Polar residues" evidence="1">
    <location>
        <begin position="311"/>
        <end position="320"/>
    </location>
</feature>
<name>A0A3D8R9K5_9EURO</name>
<dbReference type="AlphaFoldDB" id="A0A3D8R9K5"/>
<protein>
    <submittedName>
        <fullName evidence="2">Uncharacterized protein</fullName>
    </submittedName>
</protein>
<feature type="compositionally biased region" description="Low complexity" evidence="1">
    <location>
        <begin position="230"/>
        <end position="247"/>
    </location>
</feature>
<feature type="region of interest" description="Disordered" evidence="1">
    <location>
        <begin position="309"/>
        <end position="335"/>
    </location>
</feature>
<evidence type="ECO:0000313" key="2">
    <source>
        <dbReference type="EMBL" id="RDW70732.1"/>
    </source>
</evidence>